<protein>
    <submittedName>
        <fullName evidence="1">Uncharacterized protein</fullName>
    </submittedName>
</protein>
<proteinExistence type="predicted"/>
<geneLocation type="plasmid" evidence="1 2">
    <name>unnamed2</name>
</geneLocation>
<reference evidence="1 2" key="1">
    <citation type="submission" date="2022-10" db="EMBL/GenBank/DDBJ databases">
        <title>Host association and intracellularity evolved multiple times independently in the Rickettsiales.</title>
        <authorList>
            <person name="Castelli M."/>
            <person name="Nardi T."/>
            <person name="Gammuto L."/>
            <person name="Bellinzona G."/>
            <person name="Sabaneyeva E."/>
            <person name="Potekhin A."/>
            <person name="Serra V."/>
            <person name="Petroni G."/>
            <person name="Sassera D."/>
        </authorList>
    </citation>
    <scope>NUCLEOTIDE SEQUENCE [LARGE SCALE GENOMIC DNA]</scope>
    <source>
        <strain evidence="1 2">Kr 154-4</strain>
        <plasmid evidence="1 2">unnamed2</plasmid>
    </source>
</reference>
<keyword evidence="2" id="KW-1185">Reference proteome</keyword>
<dbReference type="EMBL" id="CP112934">
    <property type="protein sequence ID" value="WPY01552.1"/>
    <property type="molecule type" value="Genomic_DNA"/>
</dbReference>
<dbReference type="Proteomes" id="UP001326613">
    <property type="component" value="Plasmid unnamed2"/>
</dbReference>
<organism evidence="1 2">
    <name type="scientific">Candidatus Trichorickettsia mobilis</name>
    <dbReference type="NCBI Taxonomy" id="1346319"/>
    <lineage>
        <taxon>Bacteria</taxon>
        <taxon>Pseudomonadati</taxon>
        <taxon>Pseudomonadota</taxon>
        <taxon>Alphaproteobacteria</taxon>
        <taxon>Rickettsiales</taxon>
        <taxon>Rickettsiaceae</taxon>
        <taxon>Rickettsieae</taxon>
        <taxon>Candidatus Trichorickettsia</taxon>
    </lineage>
</organism>
<evidence type="ECO:0000313" key="2">
    <source>
        <dbReference type="Proteomes" id="UP001326613"/>
    </source>
</evidence>
<keyword evidence="1" id="KW-0614">Plasmid</keyword>
<sequence>MVFEINDLNFNIAIDRLIKLIHRNFKYKISLAIKIISDESSFTPKELAFELYKRKILKSENHYISNV</sequence>
<accession>A0ABZ0UY59</accession>
<gene>
    <name evidence="1" type="ORF">Trichorick_01465</name>
</gene>
<evidence type="ECO:0000313" key="1">
    <source>
        <dbReference type="EMBL" id="WPY01552.1"/>
    </source>
</evidence>
<name>A0ABZ0UY59_9RICK</name>